<dbReference type="InterPro" id="IPR000160">
    <property type="entry name" value="GGDEF_dom"/>
</dbReference>
<dbReference type="PANTHER" id="PTHR33121">
    <property type="entry name" value="CYCLIC DI-GMP PHOSPHODIESTERASE PDEF"/>
    <property type="match status" value="1"/>
</dbReference>
<dbReference type="SMART" id="SM00052">
    <property type="entry name" value="EAL"/>
    <property type="match status" value="1"/>
</dbReference>
<dbReference type="Gene3D" id="6.20.270.20">
    <property type="entry name" value="LapD/MoxY periplasmic domain"/>
    <property type="match status" value="1"/>
</dbReference>
<dbReference type="EMBL" id="BAABCX010000001">
    <property type="protein sequence ID" value="GAA3526268.1"/>
    <property type="molecule type" value="Genomic_DNA"/>
</dbReference>
<dbReference type="InterPro" id="IPR050706">
    <property type="entry name" value="Cyclic-di-GMP_PDE-like"/>
</dbReference>
<dbReference type="Gene3D" id="3.30.70.270">
    <property type="match status" value="1"/>
</dbReference>
<dbReference type="InterPro" id="IPR029787">
    <property type="entry name" value="Nucleotide_cyclase"/>
</dbReference>
<dbReference type="SUPFAM" id="SSF55073">
    <property type="entry name" value="Nucleotide cyclase"/>
    <property type="match status" value="1"/>
</dbReference>
<dbReference type="Pfam" id="PF00563">
    <property type="entry name" value="EAL"/>
    <property type="match status" value="1"/>
</dbReference>
<organism evidence="5 6">
    <name type="scientific">Zobellella aerophila</name>
    <dbReference type="NCBI Taxonomy" id="870480"/>
    <lineage>
        <taxon>Bacteria</taxon>
        <taxon>Pseudomonadati</taxon>
        <taxon>Pseudomonadota</taxon>
        <taxon>Gammaproteobacteria</taxon>
        <taxon>Aeromonadales</taxon>
        <taxon>Aeromonadaceae</taxon>
        <taxon>Zobellella</taxon>
    </lineage>
</organism>
<dbReference type="InterPro" id="IPR032244">
    <property type="entry name" value="LapD_MoxY_N"/>
</dbReference>
<gene>
    <name evidence="5" type="ORF">GCM10022394_01710</name>
</gene>
<proteinExistence type="predicted"/>
<dbReference type="InterPro" id="IPR042461">
    <property type="entry name" value="LapD_MoxY_peri_C"/>
</dbReference>
<feature type="transmembrane region" description="Helical" evidence="1">
    <location>
        <begin position="7"/>
        <end position="26"/>
    </location>
</feature>
<dbReference type="Pfam" id="PF00990">
    <property type="entry name" value="GGDEF"/>
    <property type="match status" value="1"/>
</dbReference>
<dbReference type="PANTHER" id="PTHR33121:SF79">
    <property type="entry name" value="CYCLIC DI-GMP PHOSPHODIESTERASE PDED-RELATED"/>
    <property type="match status" value="1"/>
</dbReference>
<sequence>MTLYRQLLITMLFLFTVLFLTAYFALFNSTRDYLAEQQYTNVVNTATSLGLALTPYLETSDKVGAESVINAVFDGGFYRRVRLDLLAADDHILRENLNYPLSVPEWFVGLGLFKTVSYEAVLTSGWLQLGKLYIEGHPNQAYHELWNGMSRLASWFLFFFVIAWISLIISLRYLLKPLFMIRYQAKEIERHHFGKTIPLPPTRELRDVVSAINNMSAKLEVQFNDQAKEVERLRQKAFFDETSGLGNRSYFVSQVSSWITEGIRSAVILVSVDILDKIYQEEGFSSRDDMVRVIAERLRKICHRYHEFALSRISAKEYALLLPENDGDNLKILGNEINQTISELVVNPVEGDDFSVVGASILYEGATVSNLLASADNALNKARMESLGTVVVEQQALSSELGRLAWKKMLEDDIRNDQLLFSSQSVQIFNGSTYHRELFTAIKRDDSHFNAGEFINIIEQFNLGAEFDKHIIDKALEKLEEDISLKLAVNLTQQSCHSEIFWHQLSFTLAKHSSAAERLFLEIPESIFAHGKLPLEDHLAKLNVKWGIDHFGRHFDILGKLARLRPVYVKIDHAYTNQILEPDYDDAFLAAVCRAAHNIGAIVIATRVENMAQLDTLSRLHMDAYQGFVSPIESLT</sequence>
<dbReference type="InterPro" id="IPR043128">
    <property type="entry name" value="Rev_trsase/Diguanyl_cyclase"/>
</dbReference>
<dbReference type="PROSITE" id="PS50887">
    <property type="entry name" value="GGDEF"/>
    <property type="match status" value="1"/>
</dbReference>
<evidence type="ECO:0000256" key="1">
    <source>
        <dbReference type="SAM" id="Phobius"/>
    </source>
</evidence>
<feature type="transmembrane region" description="Helical" evidence="1">
    <location>
        <begin position="152"/>
        <end position="175"/>
    </location>
</feature>
<dbReference type="PROSITE" id="PS50885">
    <property type="entry name" value="HAMP"/>
    <property type="match status" value="1"/>
</dbReference>
<dbReference type="Gene3D" id="3.30.110.200">
    <property type="match status" value="1"/>
</dbReference>
<feature type="domain" description="EAL" evidence="2">
    <location>
        <begin position="403"/>
        <end position="636"/>
    </location>
</feature>
<evidence type="ECO:0000313" key="5">
    <source>
        <dbReference type="EMBL" id="GAA3526268.1"/>
    </source>
</evidence>
<dbReference type="InterPro" id="IPR001633">
    <property type="entry name" value="EAL_dom"/>
</dbReference>
<dbReference type="InterPro" id="IPR035919">
    <property type="entry name" value="EAL_sf"/>
</dbReference>
<name>A0ABP6V3T9_9GAMM</name>
<feature type="domain" description="GGDEF" evidence="4">
    <location>
        <begin position="263"/>
        <end position="395"/>
    </location>
</feature>
<keyword evidence="6" id="KW-1185">Reference proteome</keyword>
<dbReference type="Proteomes" id="UP001500795">
    <property type="component" value="Unassembled WGS sequence"/>
</dbReference>
<evidence type="ECO:0000259" key="4">
    <source>
        <dbReference type="PROSITE" id="PS50887"/>
    </source>
</evidence>
<dbReference type="PROSITE" id="PS50883">
    <property type="entry name" value="EAL"/>
    <property type="match status" value="1"/>
</dbReference>
<comment type="caution">
    <text evidence="5">The sequence shown here is derived from an EMBL/GenBank/DDBJ whole genome shotgun (WGS) entry which is preliminary data.</text>
</comment>
<reference evidence="6" key="1">
    <citation type="journal article" date="2019" name="Int. J. Syst. Evol. Microbiol.">
        <title>The Global Catalogue of Microorganisms (GCM) 10K type strain sequencing project: providing services to taxonomists for standard genome sequencing and annotation.</title>
        <authorList>
            <consortium name="The Broad Institute Genomics Platform"/>
            <consortium name="The Broad Institute Genome Sequencing Center for Infectious Disease"/>
            <person name="Wu L."/>
            <person name="Ma J."/>
        </authorList>
    </citation>
    <scope>NUCLEOTIDE SEQUENCE [LARGE SCALE GENOMIC DNA]</scope>
    <source>
        <strain evidence="6">JCM 17110</strain>
    </source>
</reference>
<dbReference type="SMART" id="SM00304">
    <property type="entry name" value="HAMP"/>
    <property type="match status" value="1"/>
</dbReference>
<feature type="domain" description="HAMP" evidence="3">
    <location>
        <begin position="172"/>
        <end position="224"/>
    </location>
</feature>
<evidence type="ECO:0000259" key="2">
    <source>
        <dbReference type="PROSITE" id="PS50883"/>
    </source>
</evidence>
<dbReference type="SUPFAM" id="SSF141868">
    <property type="entry name" value="EAL domain-like"/>
    <property type="match status" value="1"/>
</dbReference>
<dbReference type="SMART" id="SM00267">
    <property type="entry name" value="GGDEF"/>
    <property type="match status" value="1"/>
</dbReference>
<evidence type="ECO:0000313" key="6">
    <source>
        <dbReference type="Proteomes" id="UP001500795"/>
    </source>
</evidence>
<dbReference type="RefSeq" id="WP_344953700.1">
    <property type="nucleotide sequence ID" value="NZ_BAABCX010000001.1"/>
</dbReference>
<accession>A0ABP6V3T9</accession>
<dbReference type="InterPro" id="IPR003660">
    <property type="entry name" value="HAMP_dom"/>
</dbReference>
<dbReference type="Pfam" id="PF00672">
    <property type="entry name" value="HAMP"/>
    <property type="match status" value="1"/>
</dbReference>
<dbReference type="Pfam" id="PF16448">
    <property type="entry name" value="LapD_MoxY_N"/>
    <property type="match status" value="1"/>
</dbReference>
<keyword evidence="1" id="KW-1133">Transmembrane helix</keyword>
<keyword evidence="1" id="KW-0812">Transmembrane</keyword>
<protein>
    <submittedName>
        <fullName evidence="5">LapD/MoxY N-terminal periplasmic domain-containing protein</fullName>
    </submittedName>
</protein>
<dbReference type="Gene3D" id="3.20.20.450">
    <property type="entry name" value="EAL domain"/>
    <property type="match status" value="1"/>
</dbReference>
<keyword evidence="1" id="KW-0472">Membrane</keyword>
<dbReference type="CDD" id="cd01948">
    <property type="entry name" value="EAL"/>
    <property type="match status" value="1"/>
</dbReference>
<evidence type="ECO:0000259" key="3">
    <source>
        <dbReference type="PROSITE" id="PS50885"/>
    </source>
</evidence>